<evidence type="ECO:0000313" key="2">
    <source>
        <dbReference type="EMBL" id="PCH42857.1"/>
    </source>
</evidence>
<organism evidence="2 3">
    <name type="scientific">Wolfiporia cocos (strain MD-104)</name>
    <name type="common">Brown rot fungus</name>
    <dbReference type="NCBI Taxonomy" id="742152"/>
    <lineage>
        <taxon>Eukaryota</taxon>
        <taxon>Fungi</taxon>
        <taxon>Dikarya</taxon>
        <taxon>Basidiomycota</taxon>
        <taxon>Agaricomycotina</taxon>
        <taxon>Agaricomycetes</taxon>
        <taxon>Polyporales</taxon>
        <taxon>Phaeolaceae</taxon>
        <taxon>Wolfiporia</taxon>
    </lineage>
</organism>
<name>A0A2H3K368_WOLCO</name>
<proteinExistence type="predicted"/>
<protein>
    <submittedName>
        <fullName evidence="2">Uncharacterized protein</fullName>
    </submittedName>
</protein>
<dbReference type="AlphaFoldDB" id="A0A2H3K368"/>
<evidence type="ECO:0000313" key="3">
    <source>
        <dbReference type="Proteomes" id="UP000218811"/>
    </source>
</evidence>
<accession>A0A2H3K368</accession>
<gene>
    <name evidence="2" type="ORF">WOLCODRAFT_17981</name>
</gene>
<dbReference type="EMBL" id="KB468135">
    <property type="protein sequence ID" value="PCH42857.1"/>
    <property type="molecule type" value="Genomic_DNA"/>
</dbReference>
<sequence length="290" mass="32885">MEEEYHMCFCELANEQHMITDTFDHFPLQVMFDVEATYAHGDAGRSTKGEWEEEEWEKGVCPWVDIEVKDGHMSVKVMWIRDACEVKVKVDEGRLEAVIDAVMHSLHLRSEEPGSSLSPKHHFADWGLESLLHEPKGESPTAEAEHDMHAWALWKSGSKDGGYNNVKQEEIEPTLGKILQEEDVQVGFVVGMGAFKDEVLEVKQEEDLLPNGYDSDEWLYGNSSTVCLYTDNYTGTEHEVEVEDMYKDLKNINADDQLYGPGYSTSNEELIGESSAEHGQVIDDDEDMEA</sequence>
<reference evidence="2 3" key="1">
    <citation type="journal article" date="2012" name="Science">
        <title>The Paleozoic origin of enzymatic lignin decomposition reconstructed from 31 fungal genomes.</title>
        <authorList>
            <person name="Floudas D."/>
            <person name="Binder M."/>
            <person name="Riley R."/>
            <person name="Barry K."/>
            <person name="Blanchette R.A."/>
            <person name="Henrissat B."/>
            <person name="Martinez A.T."/>
            <person name="Otillar R."/>
            <person name="Spatafora J.W."/>
            <person name="Yadav J.S."/>
            <person name="Aerts A."/>
            <person name="Benoit I."/>
            <person name="Boyd A."/>
            <person name="Carlson A."/>
            <person name="Copeland A."/>
            <person name="Coutinho P.M."/>
            <person name="de Vries R.P."/>
            <person name="Ferreira P."/>
            <person name="Findley K."/>
            <person name="Foster B."/>
            <person name="Gaskell J."/>
            <person name="Glotzer D."/>
            <person name="Gorecki P."/>
            <person name="Heitman J."/>
            <person name="Hesse C."/>
            <person name="Hori C."/>
            <person name="Igarashi K."/>
            <person name="Jurgens J.A."/>
            <person name="Kallen N."/>
            <person name="Kersten P."/>
            <person name="Kohler A."/>
            <person name="Kuees U."/>
            <person name="Kumar T.K.A."/>
            <person name="Kuo A."/>
            <person name="LaButti K."/>
            <person name="Larrondo L.F."/>
            <person name="Lindquist E."/>
            <person name="Ling A."/>
            <person name="Lombard V."/>
            <person name="Lucas S."/>
            <person name="Lundell T."/>
            <person name="Martin R."/>
            <person name="McLaughlin D.J."/>
            <person name="Morgenstern I."/>
            <person name="Morin E."/>
            <person name="Murat C."/>
            <person name="Nagy L.G."/>
            <person name="Nolan M."/>
            <person name="Ohm R.A."/>
            <person name="Patyshakuliyeva A."/>
            <person name="Rokas A."/>
            <person name="Ruiz-Duenas F.J."/>
            <person name="Sabat G."/>
            <person name="Salamov A."/>
            <person name="Samejima M."/>
            <person name="Schmutz J."/>
            <person name="Slot J.C."/>
            <person name="St John F."/>
            <person name="Stenlid J."/>
            <person name="Sun H."/>
            <person name="Sun S."/>
            <person name="Syed K."/>
            <person name="Tsang A."/>
            <person name="Wiebenga A."/>
            <person name="Young D."/>
            <person name="Pisabarro A."/>
            <person name="Eastwood D.C."/>
            <person name="Martin F."/>
            <person name="Cullen D."/>
            <person name="Grigoriev I.V."/>
            <person name="Hibbett D.S."/>
        </authorList>
    </citation>
    <scope>NUCLEOTIDE SEQUENCE [LARGE SCALE GENOMIC DNA]</scope>
    <source>
        <strain evidence="2 3">MD-104</strain>
    </source>
</reference>
<evidence type="ECO:0000256" key="1">
    <source>
        <dbReference type="SAM" id="MobiDB-lite"/>
    </source>
</evidence>
<feature type="region of interest" description="Disordered" evidence="1">
    <location>
        <begin position="260"/>
        <end position="290"/>
    </location>
</feature>
<keyword evidence="3" id="KW-1185">Reference proteome</keyword>
<dbReference type="Proteomes" id="UP000218811">
    <property type="component" value="Unassembled WGS sequence"/>
</dbReference>